<dbReference type="GO" id="GO:0038023">
    <property type="term" value="F:signaling receptor activity"/>
    <property type="evidence" value="ECO:0007669"/>
    <property type="project" value="TreeGrafter"/>
</dbReference>
<evidence type="ECO:0000313" key="10">
    <source>
        <dbReference type="Proteomes" id="UP000663879"/>
    </source>
</evidence>
<evidence type="ECO:0000256" key="7">
    <source>
        <dbReference type="SAM" id="MobiDB-lite"/>
    </source>
</evidence>
<protein>
    <recommendedName>
        <fullName evidence="11">Adiponectin receptor</fullName>
    </recommendedName>
</protein>
<sequence>MDTKASTPPSTTKSIETGTSSAPTGISTSNFSSDSIKYSSTQEQKNKQAKFHQQQLDLLRSSELNERFWPPNLIHRAALHGVLKHKHHHHDHPDEIDQENETEKKEKKNVKLEINGKIMDPAECDNLLDPSDMLYVPNNCAEQVEQFAKYVWESGWKAMPHHALPNWLRDNDFLLKGHRPPLPSVKACFKSIFRVHTETGNIWTHFIGAISFMTIAIYFWTRPNLEIKFQEKVIFGTFFIGAIICLLCSALFHTFYCYSPKVSKLFNKIDYCGISVLTMGSFVPWLYYAFYCEALPKIMYLILIGILGISCIVVSLWDKFSTPQFRAIRAGMFIALGLSGIIPAIHYSLVFGSFKAFNVGGLGWLILMAILYIAGACLYAARIPERLFPGKFDIWFQSHQIFHVFVVLAAYVHYHGITKLASYRLTIGDCLTAHTEADFSFEF</sequence>
<name>A0A814FH49_9BILA</name>
<comment type="subcellular location">
    <subcellularLocation>
        <location evidence="1">Membrane</location>
        <topology evidence="1">Multi-pass membrane protein</topology>
    </subcellularLocation>
</comment>
<feature type="binding site" evidence="6">
    <location>
        <position position="253"/>
    </location>
    <ligand>
        <name>Zn(2+)</name>
        <dbReference type="ChEBI" id="CHEBI:29105"/>
    </ligand>
</feature>
<keyword evidence="10" id="KW-1185">Reference proteome</keyword>
<evidence type="ECO:0000256" key="8">
    <source>
        <dbReference type="SAM" id="Phobius"/>
    </source>
</evidence>
<keyword evidence="6" id="KW-0479">Metal-binding</keyword>
<evidence type="ECO:0000256" key="6">
    <source>
        <dbReference type="PIRSR" id="PIRSR604254-1"/>
    </source>
</evidence>
<dbReference type="GO" id="GO:0033211">
    <property type="term" value="P:adiponectin-activated signaling pathway"/>
    <property type="evidence" value="ECO:0007669"/>
    <property type="project" value="TreeGrafter"/>
</dbReference>
<feature type="region of interest" description="Disordered" evidence="7">
    <location>
        <begin position="1"/>
        <end position="52"/>
    </location>
</feature>
<keyword evidence="4 8" id="KW-1133">Transmembrane helix</keyword>
<dbReference type="PANTHER" id="PTHR20855:SF52">
    <property type="entry name" value="ADIPONECTIN RECEPTOR PROTEIN"/>
    <property type="match status" value="1"/>
</dbReference>
<dbReference type="AlphaFoldDB" id="A0A814FH49"/>
<evidence type="ECO:0000256" key="3">
    <source>
        <dbReference type="ARBA" id="ARBA00022692"/>
    </source>
</evidence>
<evidence type="ECO:0000313" key="9">
    <source>
        <dbReference type="EMBL" id="CAF0983316.1"/>
    </source>
</evidence>
<evidence type="ECO:0000256" key="5">
    <source>
        <dbReference type="ARBA" id="ARBA00023136"/>
    </source>
</evidence>
<feature type="binding site" evidence="6">
    <location>
        <position position="403"/>
    </location>
    <ligand>
        <name>Zn(2+)</name>
        <dbReference type="ChEBI" id="CHEBI:29105"/>
    </ligand>
</feature>
<feature type="transmembrane region" description="Helical" evidence="8">
    <location>
        <begin position="268"/>
        <end position="291"/>
    </location>
</feature>
<feature type="compositionally biased region" description="Basic and acidic residues" evidence="7">
    <location>
        <begin position="91"/>
        <end position="106"/>
    </location>
</feature>
<evidence type="ECO:0000256" key="4">
    <source>
        <dbReference type="ARBA" id="ARBA00022989"/>
    </source>
</evidence>
<organism evidence="9 10">
    <name type="scientific">Brachionus calyciflorus</name>
    <dbReference type="NCBI Taxonomy" id="104777"/>
    <lineage>
        <taxon>Eukaryota</taxon>
        <taxon>Metazoa</taxon>
        <taxon>Spiralia</taxon>
        <taxon>Gnathifera</taxon>
        <taxon>Rotifera</taxon>
        <taxon>Eurotatoria</taxon>
        <taxon>Monogononta</taxon>
        <taxon>Pseudotrocha</taxon>
        <taxon>Ploima</taxon>
        <taxon>Brachionidae</taxon>
        <taxon>Brachionus</taxon>
    </lineage>
</organism>
<dbReference type="OrthoDB" id="5585746at2759"/>
<feature type="compositionally biased region" description="Polar residues" evidence="7">
    <location>
        <begin position="15"/>
        <end position="43"/>
    </location>
</feature>
<feature type="transmembrane region" description="Helical" evidence="8">
    <location>
        <begin position="362"/>
        <end position="382"/>
    </location>
</feature>
<reference evidence="9" key="1">
    <citation type="submission" date="2021-02" db="EMBL/GenBank/DDBJ databases">
        <authorList>
            <person name="Nowell W R."/>
        </authorList>
    </citation>
    <scope>NUCLEOTIDE SEQUENCE</scope>
    <source>
        <strain evidence="9">Ploen Becks lab</strain>
    </source>
</reference>
<evidence type="ECO:0008006" key="11">
    <source>
        <dbReference type="Google" id="ProtNLM"/>
    </source>
</evidence>
<feature type="region of interest" description="Disordered" evidence="7">
    <location>
        <begin position="85"/>
        <end position="106"/>
    </location>
</feature>
<evidence type="ECO:0000256" key="2">
    <source>
        <dbReference type="ARBA" id="ARBA00007018"/>
    </source>
</evidence>
<dbReference type="Proteomes" id="UP000663879">
    <property type="component" value="Unassembled WGS sequence"/>
</dbReference>
<keyword evidence="6" id="KW-0862">Zinc</keyword>
<dbReference type="GO" id="GO:0046872">
    <property type="term" value="F:metal ion binding"/>
    <property type="evidence" value="ECO:0007669"/>
    <property type="project" value="UniProtKB-KW"/>
</dbReference>
<accession>A0A814FH49</accession>
<keyword evidence="3 8" id="KW-0812">Transmembrane</keyword>
<dbReference type="EMBL" id="CAJNOC010003453">
    <property type="protein sequence ID" value="CAF0983316.1"/>
    <property type="molecule type" value="Genomic_DNA"/>
</dbReference>
<gene>
    <name evidence="9" type="ORF">OXX778_LOCUS15536</name>
</gene>
<feature type="binding site" evidence="6">
    <location>
        <position position="399"/>
    </location>
    <ligand>
        <name>Zn(2+)</name>
        <dbReference type="ChEBI" id="CHEBI:29105"/>
    </ligand>
</feature>
<feature type="transmembrane region" description="Helical" evidence="8">
    <location>
        <begin position="298"/>
        <end position="317"/>
    </location>
</feature>
<dbReference type="Pfam" id="PF03006">
    <property type="entry name" value="HlyIII"/>
    <property type="match status" value="1"/>
</dbReference>
<comment type="similarity">
    <text evidence="2">Belongs to the ADIPOR family.</text>
</comment>
<feature type="compositionally biased region" description="Low complexity" evidence="7">
    <location>
        <begin position="1"/>
        <end position="14"/>
    </location>
</feature>
<comment type="caution">
    <text evidence="9">The sequence shown here is derived from an EMBL/GenBank/DDBJ whole genome shotgun (WGS) entry which is preliminary data.</text>
</comment>
<dbReference type="InterPro" id="IPR004254">
    <property type="entry name" value="AdipoR/HlyIII-related"/>
</dbReference>
<keyword evidence="5 8" id="KW-0472">Membrane</keyword>
<feature type="transmembrane region" description="Helical" evidence="8">
    <location>
        <begin position="233"/>
        <end position="256"/>
    </location>
</feature>
<dbReference type="PANTHER" id="PTHR20855">
    <property type="entry name" value="ADIPOR/PROGESTIN RECEPTOR-RELATED"/>
    <property type="match status" value="1"/>
</dbReference>
<evidence type="ECO:0000256" key="1">
    <source>
        <dbReference type="ARBA" id="ARBA00004141"/>
    </source>
</evidence>
<proteinExistence type="inferred from homology"/>
<feature type="transmembrane region" description="Helical" evidence="8">
    <location>
        <begin position="394"/>
        <end position="414"/>
    </location>
</feature>
<dbReference type="GO" id="GO:0005886">
    <property type="term" value="C:plasma membrane"/>
    <property type="evidence" value="ECO:0007669"/>
    <property type="project" value="TreeGrafter"/>
</dbReference>
<feature type="transmembrane region" description="Helical" evidence="8">
    <location>
        <begin position="202"/>
        <end position="221"/>
    </location>
</feature>
<feature type="transmembrane region" description="Helical" evidence="8">
    <location>
        <begin position="329"/>
        <end position="350"/>
    </location>
</feature>